<dbReference type="RefSeq" id="WP_125459059.1">
    <property type="nucleotide sequence ID" value="NZ_FOHL01000011.1"/>
</dbReference>
<dbReference type="STRING" id="1189325.SAMN04488119_11157"/>
<feature type="domain" description="EAL" evidence="2">
    <location>
        <begin position="385"/>
        <end position="640"/>
    </location>
</feature>
<dbReference type="SMART" id="SM00267">
    <property type="entry name" value="GGDEF"/>
    <property type="match status" value="1"/>
</dbReference>
<dbReference type="SUPFAM" id="SSF55073">
    <property type="entry name" value="Nucleotide cyclase"/>
    <property type="match status" value="1"/>
</dbReference>
<dbReference type="Gene3D" id="3.20.20.450">
    <property type="entry name" value="EAL domain"/>
    <property type="match status" value="1"/>
</dbReference>
<keyword evidence="1" id="KW-1133">Transmembrane helix</keyword>
<dbReference type="Gene3D" id="3.30.70.270">
    <property type="match status" value="1"/>
</dbReference>
<dbReference type="PANTHER" id="PTHR33121">
    <property type="entry name" value="CYCLIC DI-GMP PHOSPHODIESTERASE PDEF"/>
    <property type="match status" value="1"/>
</dbReference>
<dbReference type="PROSITE" id="PS50883">
    <property type="entry name" value="EAL"/>
    <property type="match status" value="1"/>
</dbReference>
<dbReference type="AlphaFoldDB" id="A0A1M7U0A1"/>
<dbReference type="InterPro" id="IPR035919">
    <property type="entry name" value="EAL_sf"/>
</dbReference>
<feature type="transmembrane region" description="Helical" evidence="1">
    <location>
        <begin position="161"/>
        <end position="186"/>
    </location>
</feature>
<accession>A0A1M7U0A1</accession>
<evidence type="ECO:0000259" key="3">
    <source>
        <dbReference type="PROSITE" id="PS50887"/>
    </source>
</evidence>
<dbReference type="SMART" id="SM00052">
    <property type="entry name" value="EAL"/>
    <property type="match status" value="1"/>
</dbReference>
<dbReference type="CDD" id="cd01948">
    <property type="entry name" value="EAL"/>
    <property type="match status" value="1"/>
</dbReference>
<dbReference type="OrthoDB" id="9814202at2"/>
<evidence type="ECO:0000313" key="5">
    <source>
        <dbReference type="Proteomes" id="UP000184066"/>
    </source>
</evidence>
<feature type="domain" description="GGDEF" evidence="3">
    <location>
        <begin position="237"/>
        <end position="376"/>
    </location>
</feature>
<protein>
    <submittedName>
        <fullName evidence="4">Diguanylate cyclase (GGDEF) domain-containing protein</fullName>
    </submittedName>
</protein>
<dbReference type="Pfam" id="PF00990">
    <property type="entry name" value="GGDEF"/>
    <property type="match status" value="1"/>
</dbReference>
<evidence type="ECO:0000256" key="1">
    <source>
        <dbReference type="SAM" id="Phobius"/>
    </source>
</evidence>
<dbReference type="InterPro" id="IPR050706">
    <property type="entry name" value="Cyclic-di-GMP_PDE-like"/>
</dbReference>
<dbReference type="SUPFAM" id="SSF141868">
    <property type="entry name" value="EAL domain-like"/>
    <property type="match status" value="1"/>
</dbReference>
<keyword evidence="5" id="KW-1185">Reference proteome</keyword>
<dbReference type="CDD" id="cd01949">
    <property type="entry name" value="GGDEF"/>
    <property type="match status" value="1"/>
</dbReference>
<proteinExistence type="predicted"/>
<dbReference type="NCBIfam" id="TIGR00254">
    <property type="entry name" value="GGDEF"/>
    <property type="match status" value="1"/>
</dbReference>
<dbReference type="GO" id="GO:0071111">
    <property type="term" value="F:cyclic-guanylate-specific phosphodiesterase activity"/>
    <property type="evidence" value="ECO:0007669"/>
    <property type="project" value="InterPro"/>
</dbReference>
<organism evidence="4 5">
    <name type="scientific">Oceanicella actignis</name>
    <dbReference type="NCBI Taxonomy" id="1189325"/>
    <lineage>
        <taxon>Bacteria</taxon>
        <taxon>Pseudomonadati</taxon>
        <taxon>Pseudomonadota</taxon>
        <taxon>Alphaproteobacteria</taxon>
        <taxon>Rhodobacterales</taxon>
        <taxon>Paracoccaceae</taxon>
        <taxon>Oceanicella</taxon>
    </lineage>
</organism>
<dbReference type="Proteomes" id="UP000184066">
    <property type="component" value="Unassembled WGS sequence"/>
</dbReference>
<dbReference type="InterPro" id="IPR029787">
    <property type="entry name" value="Nucleotide_cyclase"/>
</dbReference>
<name>A0A1M7U0A1_9RHOB</name>
<dbReference type="PANTHER" id="PTHR33121:SF79">
    <property type="entry name" value="CYCLIC DI-GMP PHOSPHODIESTERASE PDED-RELATED"/>
    <property type="match status" value="1"/>
</dbReference>
<reference evidence="4 5" key="1">
    <citation type="submission" date="2016-12" db="EMBL/GenBank/DDBJ databases">
        <authorList>
            <person name="Song W.-J."/>
            <person name="Kurnit D.M."/>
        </authorList>
    </citation>
    <scope>NUCLEOTIDE SEQUENCE [LARGE SCALE GENOMIC DNA]</scope>
    <source>
        <strain evidence="4 5">CGMCC 1.10808</strain>
    </source>
</reference>
<dbReference type="InterPro" id="IPR000160">
    <property type="entry name" value="GGDEF_dom"/>
</dbReference>
<dbReference type="EMBL" id="FRDL01000012">
    <property type="protein sequence ID" value="SHN76409.1"/>
    <property type="molecule type" value="Genomic_DNA"/>
</dbReference>
<dbReference type="PROSITE" id="PS50887">
    <property type="entry name" value="GGDEF"/>
    <property type="match status" value="1"/>
</dbReference>
<keyword evidence="1" id="KW-0812">Transmembrane</keyword>
<dbReference type="InterPro" id="IPR043128">
    <property type="entry name" value="Rev_trsase/Diguanyl_cyclase"/>
</dbReference>
<gene>
    <name evidence="4" type="ORF">SAMN05216200_11256</name>
</gene>
<evidence type="ECO:0000313" key="4">
    <source>
        <dbReference type="EMBL" id="SHN76409.1"/>
    </source>
</evidence>
<sequence length="646" mass="69736">MSRLTATLVATMLVVAVSLSGGLFLVRHLGAKAFEARICAEQMEAALGAAQAMRADVEEMKSADAGEALRARLDAHAREAAARLGALSAAMADRDPSDPLARIYLAREDGAAALARRLLDGAQAPAPDALERDLDALIARLEQARPIHRQEAERSRFAARVAWHGAALGVPAILALLAVFAVGPALSRIETRARRLEEETARSMRLANLDPVTGLANRRRLLKSARDLATRAAAARTGVAALRIDIDRFRSLNQAWGHAVADQVLRHVARILRAEARADDVLARAGADEFYVIAMGEDAVERLNQLAERAIARLAEPMVAADRSVGEIRVAARAGIAAALPKADQSERTAEQLLVSADAALAAAKTARTRIEILSDGGREQIERRRRMLSELREAIAQSQIEPWFQPQICARTGRTLGFESLMRWRHPEQGVLAPGAFLALAEESGLIDQMGELCARRALAACAAWRAEGLFSGRVALNVSARELRDAQFVDKLAWDVEGAGLRPEDVAVEILESALIDDDSDPIIRNVAALAAVGFSIELDDFGTGHASISNLQKFRVDRIKIDRGFISGLDRSARKRKLAAAMIGLARSLEIEALAEGVETAEERRILTEMGCDLLQGFGIARPMPAHMARAWLLGRRLAVAAS</sequence>
<evidence type="ECO:0000259" key="2">
    <source>
        <dbReference type="PROSITE" id="PS50883"/>
    </source>
</evidence>
<dbReference type="Pfam" id="PF00563">
    <property type="entry name" value="EAL"/>
    <property type="match status" value="1"/>
</dbReference>
<dbReference type="InterPro" id="IPR001633">
    <property type="entry name" value="EAL_dom"/>
</dbReference>
<keyword evidence="1" id="KW-0472">Membrane</keyword>